<keyword evidence="2" id="KW-0732">Signal</keyword>
<gene>
    <name evidence="3" type="ORF">C8N35_110150</name>
</gene>
<accession>A0A2T5V1M8</accession>
<feature type="compositionally biased region" description="Basic and acidic residues" evidence="1">
    <location>
        <begin position="254"/>
        <end position="268"/>
    </location>
</feature>
<keyword evidence="4" id="KW-1185">Reference proteome</keyword>
<dbReference type="Proteomes" id="UP000244081">
    <property type="component" value="Unassembled WGS sequence"/>
</dbReference>
<dbReference type="RefSeq" id="WP_210203624.1">
    <property type="nucleotide sequence ID" value="NZ_QAYG01000010.1"/>
</dbReference>
<feature type="region of interest" description="Disordered" evidence="1">
    <location>
        <begin position="253"/>
        <end position="286"/>
    </location>
</feature>
<proteinExistence type="predicted"/>
<name>A0A2T5V1M8_9HYPH</name>
<protein>
    <submittedName>
        <fullName evidence="3">Uncharacterized protein</fullName>
    </submittedName>
</protein>
<organism evidence="3 4">
    <name type="scientific">Breoghania corrubedonensis</name>
    <dbReference type="NCBI Taxonomy" id="665038"/>
    <lineage>
        <taxon>Bacteria</taxon>
        <taxon>Pseudomonadati</taxon>
        <taxon>Pseudomonadota</taxon>
        <taxon>Alphaproteobacteria</taxon>
        <taxon>Hyphomicrobiales</taxon>
        <taxon>Stappiaceae</taxon>
        <taxon>Breoghania</taxon>
    </lineage>
</organism>
<evidence type="ECO:0000313" key="3">
    <source>
        <dbReference type="EMBL" id="PTW57671.1"/>
    </source>
</evidence>
<evidence type="ECO:0000313" key="4">
    <source>
        <dbReference type="Proteomes" id="UP000244081"/>
    </source>
</evidence>
<feature type="chain" id="PRO_5015481736" evidence="2">
    <location>
        <begin position="31"/>
        <end position="286"/>
    </location>
</feature>
<feature type="signal peptide" evidence="2">
    <location>
        <begin position="1"/>
        <end position="30"/>
    </location>
</feature>
<dbReference type="AlphaFoldDB" id="A0A2T5V1M8"/>
<sequence>MQDTMRRPARAAPIRSLTAALQAMLVAVLAAGLPGGCARPTGDFDRATPNVMHDEILPEAGRVMAAKRGEPTSTFNLTDQEEELRNRAWALIRPASSRDWVDATATEAQRTRIIKPIDDKLDPRIYYMYLRSDKFSSSQTRYDRVISDISGDTDLVRPFCQLAVRVEDMDAERLNATNRRPDLKPEEYAAAVGRVNENRRIISWVTRALKFRLVAYRHAIDRLEIETPSRDRVWDANTAWRHLAGEVAFASGGCREKPQSGAEADARARKSRIYTHWGNERPAPVK</sequence>
<comment type="caution">
    <text evidence="3">The sequence shown here is derived from an EMBL/GenBank/DDBJ whole genome shotgun (WGS) entry which is preliminary data.</text>
</comment>
<dbReference type="EMBL" id="QAYG01000010">
    <property type="protein sequence ID" value="PTW57671.1"/>
    <property type="molecule type" value="Genomic_DNA"/>
</dbReference>
<reference evidence="3 4" key="1">
    <citation type="submission" date="2018-04" db="EMBL/GenBank/DDBJ databases">
        <title>Genomic Encyclopedia of Archaeal and Bacterial Type Strains, Phase II (KMG-II): from individual species to whole genera.</title>
        <authorList>
            <person name="Goeker M."/>
        </authorList>
    </citation>
    <scope>NUCLEOTIDE SEQUENCE [LARGE SCALE GENOMIC DNA]</scope>
    <source>
        <strain evidence="3 4">DSM 23382</strain>
    </source>
</reference>
<evidence type="ECO:0000256" key="1">
    <source>
        <dbReference type="SAM" id="MobiDB-lite"/>
    </source>
</evidence>
<evidence type="ECO:0000256" key="2">
    <source>
        <dbReference type="SAM" id="SignalP"/>
    </source>
</evidence>